<evidence type="ECO:0000313" key="6">
    <source>
        <dbReference type="Proteomes" id="UP000092950"/>
    </source>
</evidence>
<dbReference type="OrthoDB" id="9062832at2"/>
<dbReference type="PANTHER" id="PTHR12526">
    <property type="entry name" value="GLYCOSYLTRANSFERASE"/>
    <property type="match status" value="1"/>
</dbReference>
<keyword evidence="4" id="KW-0328">Glycosyltransferase</keyword>
<feature type="domain" description="Glycosyl transferase family 1" evidence="1">
    <location>
        <begin position="193"/>
        <end position="345"/>
    </location>
</feature>
<gene>
    <name evidence="4" type="primary">glgA</name>
    <name evidence="3" type="ORF">BBN53_07045</name>
    <name evidence="4" type="ORF">ERS370011_01096</name>
</gene>
<evidence type="ECO:0000313" key="5">
    <source>
        <dbReference type="Proteomes" id="UP000053096"/>
    </source>
</evidence>
<name>A0A0J6C797_9BORD</name>
<dbReference type="InterPro" id="IPR028098">
    <property type="entry name" value="Glyco_trans_4-like_N"/>
</dbReference>
<evidence type="ECO:0000313" key="4">
    <source>
        <dbReference type="EMBL" id="CUI54755.1"/>
    </source>
</evidence>
<dbReference type="Proteomes" id="UP000092950">
    <property type="component" value="Chromosome"/>
</dbReference>
<protein>
    <submittedName>
        <fullName evidence="4">Capsular glucan synthase</fullName>
        <ecNumber evidence="4">2.4.1.21</ecNumber>
    </submittedName>
    <submittedName>
        <fullName evidence="3">Transferase</fullName>
    </submittedName>
</protein>
<dbReference type="GO" id="GO:0009011">
    <property type="term" value="F:alpha-1,4-glucan glucosyltransferase (ADP-glucose donor) activity"/>
    <property type="evidence" value="ECO:0007669"/>
    <property type="project" value="UniProtKB-EC"/>
</dbReference>
<dbReference type="Pfam" id="PF00534">
    <property type="entry name" value="Glycos_transf_1"/>
    <property type="match status" value="1"/>
</dbReference>
<keyword evidence="6" id="KW-1185">Reference proteome</keyword>
<reference evidence="3 6" key="2">
    <citation type="submission" date="2016-07" db="EMBL/GenBank/DDBJ databases">
        <title>Complete genome sequences of Bordetella pseudohinzii.</title>
        <authorList>
            <person name="Spilker T."/>
            <person name="Darrah R."/>
            <person name="LiPuma J.J."/>
        </authorList>
    </citation>
    <scope>NUCLEOTIDE SEQUENCE [LARGE SCALE GENOMIC DNA]</scope>
    <source>
        <strain evidence="3 6">HI4681</strain>
    </source>
</reference>
<dbReference type="EC" id="2.4.1.21" evidence="4"/>
<proteinExistence type="predicted"/>
<dbReference type="RefSeq" id="WP_043213009.1">
    <property type="nucleotide sequence ID" value="NZ_CAJGUP010000065.1"/>
</dbReference>
<dbReference type="EMBL" id="CP016440">
    <property type="protein sequence ID" value="ANY15680.1"/>
    <property type="molecule type" value="Genomic_DNA"/>
</dbReference>
<dbReference type="Proteomes" id="UP000053096">
    <property type="component" value="Unassembled WGS sequence"/>
</dbReference>
<dbReference type="Pfam" id="PF13439">
    <property type="entry name" value="Glyco_transf_4"/>
    <property type="match status" value="1"/>
</dbReference>
<accession>A0A0J6C797</accession>
<dbReference type="CDD" id="cd03819">
    <property type="entry name" value="GT4_WavL-like"/>
    <property type="match status" value="1"/>
</dbReference>
<feature type="domain" description="Glycosyltransferase subfamily 4-like N-terminal" evidence="2">
    <location>
        <begin position="14"/>
        <end position="167"/>
    </location>
</feature>
<dbReference type="SUPFAM" id="SSF53756">
    <property type="entry name" value="UDP-Glycosyltransferase/glycogen phosphorylase"/>
    <property type="match status" value="1"/>
</dbReference>
<dbReference type="AlphaFoldDB" id="A0A0J6C797"/>
<dbReference type="PANTHER" id="PTHR12526:SF635">
    <property type="entry name" value="GLYCOSYL TRANSFERASE GROUP 1"/>
    <property type="match status" value="1"/>
</dbReference>
<accession>A0A0M7DMS5</accession>
<dbReference type="InterPro" id="IPR001296">
    <property type="entry name" value="Glyco_trans_1"/>
</dbReference>
<dbReference type="Gene3D" id="3.40.50.2000">
    <property type="entry name" value="Glycogen Phosphorylase B"/>
    <property type="match status" value="2"/>
</dbReference>
<evidence type="ECO:0000313" key="3">
    <source>
        <dbReference type="EMBL" id="ANY15680.1"/>
    </source>
</evidence>
<reference evidence="4 5" key="1">
    <citation type="submission" date="2015-09" db="EMBL/GenBank/DDBJ databases">
        <authorList>
            <person name="Jackson K.R."/>
            <person name="Lunt B.L."/>
            <person name="Fisher J.N.B."/>
            <person name="Gardner A.V."/>
            <person name="Bailey M.E."/>
            <person name="Deus L.M."/>
            <person name="Earl A.S."/>
            <person name="Gibby P.D."/>
            <person name="Hartmann K.A."/>
            <person name="Liu J.E."/>
            <person name="Manci A.M."/>
            <person name="Nielsen D.A."/>
            <person name="Solomon M.B."/>
            <person name="Breakwell D.P."/>
            <person name="Burnett S.H."/>
            <person name="Grose J.H."/>
        </authorList>
    </citation>
    <scope>NUCLEOTIDE SEQUENCE [LARGE SCALE GENOMIC DNA]</scope>
    <source>
        <strain evidence="4 5">2789STDY5608636</strain>
    </source>
</reference>
<dbReference type="EMBL" id="CYTV01000002">
    <property type="protein sequence ID" value="CUI54755.1"/>
    <property type="molecule type" value="Genomic_DNA"/>
</dbReference>
<organism evidence="4 5">
    <name type="scientific">Bordetella pseudohinzii</name>
    <dbReference type="NCBI Taxonomy" id="1331258"/>
    <lineage>
        <taxon>Bacteria</taxon>
        <taxon>Pseudomonadati</taxon>
        <taxon>Pseudomonadota</taxon>
        <taxon>Betaproteobacteria</taxon>
        <taxon>Burkholderiales</taxon>
        <taxon>Alcaligenaceae</taxon>
        <taxon>Bordetella</taxon>
    </lineage>
</organism>
<dbReference type="KEGG" id="bpdz:BBN53_07045"/>
<sequence>MKILYTNFHPRNGGGHVTYIINLARALAADHDIVVASPPASRLLRYAQAIGRVRVAPMDFTTRLSSWFAGRQRLKRLITQEKFDVIHCNGSADHKLVMLATLGMRRRPRIIFTKHNDHPLGSLGNVLRARLATDHVIAVSDYVRGLVQASPYGKLPITTIRHGIDTHFYAPPAPESQDKLRALFFGADWQGKLLLGSAGGTDFDKGWLDLVDAAGSLPPELRARVRILVAGDPPNEAKLARVRDAGMQDQMVFPGLLDDVRAALASCHVGFVLSYREALSFACREMMAIGRPVLASDAGGLPENITPGQDGWVVPARDVAAIAAVLRGMLADPETLRRMGLAAREKAVREFNLHDFAQATLDVYTQALAAR</sequence>
<keyword evidence="4" id="KW-0808">Transferase</keyword>
<evidence type="ECO:0000259" key="2">
    <source>
        <dbReference type="Pfam" id="PF13439"/>
    </source>
</evidence>
<evidence type="ECO:0000259" key="1">
    <source>
        <dbReference type="Pfam" id="PF00534"/>
    </source>
</evidence>